<sequence>MRVTAAVVDRLGGRFQVEELDLDEPGPGEALVRIVASGVCHTDTITRHGDLPMPFPAVLGHEGAGVVVAVGDGVTSVRPGDHVVIGWPSCGACRNCRDGEPRYCARLGEALCGGGRLLGPRAGQSALRRPDGSPVHSHFFGQSSFSTHALTWADALVVVPPESSGGVPLELLGPLACGIATGAGAVLNTLRPGLGSSLVIYGVGAVGLAAVMAARLSPATKIIAVDRHRSRLELALEFGATHTIDASQADPVAEVHRICGGPADHALECTGVIPVVRQAADSVGMLGTCVLIGGAPAGAEFGLDHLTTLWGKRVVGVLGGGGRSEPLIGTLIELYRQGRFPFDRLVRFYDLADLETALEDSRRGEVLKPVLRMKEH</sequence>
<dbReference type="Gene3D" id="3.90.180.10">
    <property type="entry name" value="Medium-chain alcohol dehydrogenases, catalytic domain"/>
    <property type="match status" value="1"/>
</dbReference>
<protein>
    <submittedName>
        <fullName evidence="8">Aryl-alcohol dehydrogenase</fullName>
        <ecNumber evidence="8">1.1.1.90</ecNumber>
    </submittedName>
</protein>
<dbReference type="Gene3D" id="3.40.50.720">
    <property type="entry name" value="NAD(P)-binding Rossmann-like Domain"/>
    <property type="match status" value="1"/>
</dbReference>
<evidence type="ECO:0000313" key="9">
    <source>
        <dbReference type="Proteomes" id="UP001139648"/>
    </source>
</evidence>
<dbReference type="PROSITE" id="PS00059">
    <property type="entry name" value="ADH_ZINC"/>
    <property type="match status" value="1"/>
</dbReference>
<name>A0A9X2GEH1_9ACTN</name>
<evidence type="ECO:0000256" key="5">
    <source>
        <dbReference type="ARBA" id="ARBA00023002"/>
    </source>
</evidence>
<dbReference type="Pfam" id="PF08240">
    <property type="entry name" value="ADH_N"/>
    <property type="match status" value="1"/>
</dbReference>
<dbReference type="AlphaFoldDB" id="A0A9X2GEH1"/>
<keyword evidence="5 8" id="KW-0560">Oxidoreductase</keyword>
<accession>A0A9X2GEH1</accession>
<evidence type="ECO:0000313" key="8">
    <source>
        <dbReference type="EMBL" id="MCP2356280.1"/>
    </source>
</evidence>
<dbReference type="InterPro" id="IPR011032">
    <property type="entry name" value="GroES-like_sf"/>
</dbReference>
<dbReference type="Pfam" id="PF00107">
    <property type="entry name" value="ADH_zinc_N"/>
    <property type="match status" value="1"/>
</dbReference>
<dbReference type="InterPro" id="IPR002328">
    <property type="entry name" value="ADH_Zn_CS"/>
</dbReference>
<dbReference type="FunFam" id="3.40.50.720:FF:000003">
    <property type="entry name" value="S-(hydroxymethyl)glutathione dehydrogenase"/>
    <property type="match status" value="1"/>
</dbReference>
<evidence type="ECO:0000259" key="7">
    <source>
        <dbReference type="SMART" id="SM00829"/>
    </source>
</evidence>
<dbReference type="CDD" id="cd08278">
    <property type="entry name" value="benzyl_alcohol_DH"/>
    <property type="match status" value="1"/>
</dbReference>
<gene>
    <name evidence="8" type="ORF">HD597_003300</name>
</gene>
<dbReference type="InterPro" id="IPR013149">
    <property type="entry name" value="ADH-like_C"/>
</dbReference>
<comment type="caution">
    <text evidence="8">The sequence shown here is derived from an EMBL/GenBank/DDBJ whole genome shotgun (WGS) entry which is preliminary data.</text>
</comment>
<dbReference type="PANTHER" id="PTHR43350:SF2">
    <property type="entry name" value="GROES-LIKE ZINC-BINDING ALCOHOL DEHYDROGENASE FAMILY PROTEIN"/>
    <property type="match status" value="1"/>
</dbReference>
<dbReference type="InterPro" id="IPR036291">
    <property type="entry name" value="NAD(P)-bd_dom_sf"/>
</dbReference>
<dbReference type="SMART" id="SM00829">
    <property type="entry name" value="PKS_ER"/>
    <property type="match status" value="1"/>
</dbReference>
<evidence type="ECO:0000256" key="2">
    <source>
        <dbReference type="ARBA" id="ARBA00008072"/>
    </source>
</evidence>
<proteinExistence type="inferred from homology"/>
<dbReference type="RefSeq" id="WP_253743057.1">
    <property type="nucleotide sequence ID" value="NZ_BAABKA010000001.1"/>
</dbReference>
<feature type="domain" description="Enoyl reductase (ER)" evidence="7">
    <location>
        <begin position="12"/>
        <end position="371"/>
    </location>
</feature>
<dbReference type="InterPro" id="IPR020843">
    <property type="entry name" value="ER"/>
</dbReference>
<dbReference type="Proteomes" id="UP001139648">
    <property type="component" value="Unassembled WGS sequence"/>
</dbReference>
<dbReference type="PANTHER" id="PTHR43350">
    <property type="entry name" value="NAD-DEPENDENT ALCOHOL DEHYDROGENASE"/>
    <property type="match status" value="1"/>
</dbReference>
<keyword evidence="9" id="KW-1185">Reference proteome</keyword>
<evidence type="ECO:0000256" key="6">
    <source>
        <dbReference type="RuleBase" id="RU361277"/>
    </source>
</evidence>
<keyword evidence="3 6" id="KW-0479">Metal-binding</keyword>
<dbReference type="EMBL" id="JAMZEB010000002">
    <property type="protein sequence ID" value="MCP2356280.1"/>
    <property type="molecule type" value="Genomic_DNA"/>
</dbReference>
<organism evidence="8 9">
    <name type="scientific">Nonomuraea thailandensis</name>
    <dbReference type="NCBI Taxonomy" id="1188745"/>
    <lineage>
        <taxon>Bacteria</taxon>
        <taxon>Bacillati</taxon>
        <taxon>Actinomycetota</taxon>
        <taxon>Actinomycetes</taxon>
        <taxon>Streptosporangiales</taxon>
        <taxon>Streptosporangiaceae</taxon>
        <taxon>Nonomuraea</taxon>
    </lineage>
</organism>
<reference evidence="8" key="1">
    <citation type="submission" date="2022-06" db="EMBL/GenBank/DDBJ databases">
        <title>Sequencing the genomes of 1000 actinobacteria strains.</title>
        <authorList>
            <person name="Klenk H.-P."/>
        </authorList>
    </citation>
    <scope>NUCLEOTIDE SEQUENCE</scope>
    <source>
        <strain evidence="8">DSM 46694</strain>
    </source>
</reference>
<dbReference type="SUPFAM" id="SSF50129">
    <property type="entry name" value="GroES-like"/>
    <property type="match status" value="1"/>
</dbReference>
<evidence type="ECO:0000256" key="1">
    <source>
        <dbReference type="ARBA" id="ARBA00001947"/>
    </source>
</evidence>
<evidence type="ECO:0000256" key="3">
    <source>
        <dbReference type="ARBA" id="ARBA00022723"/>
    </source>
</evidence>
<dbReference type="EC" id="1.1.1.90" evidence="8"/>
<dbReference type="InterPro" id="IPR013154">
    <property type="entry name" value="ADH-like_N"/>
</dbReference>
<dbReference type="GO" id="GO:0018456">
    <property type="term" value="F:aryl-alcohol dehydrogenase (NAD+) activity"/>
    <property type="evidence" value="ECO:0007669"/>
    <property type="project" value="UniProtKB-EC"/>
</dbReference>
<dbReference type="SUPFAM" id="SSF51735">
    <property type="entry name" value="NAD(P)-binding Rossmann-fold domains"/>
    <property type="match status" value="1"/>
</dbReference>
<keyword evidence="4 6" id="KW-0862">Zinc</keyword>
<evidence type="ECO:0000256" key="4">
    <source>
        <dbReference type="ARBA" id="ARBA00022833"/>
    </source>
</evidence>
<comment type="cofactor">
    <cofactor evidence="1 6">
        <name>Zn(2+)</name>
        <dbReference type="ChEBI" id="CHEBI:29105"/>
    </cofactor>
</comment>
<dbReference type="GO" id="GO:0008270">
    <property type="term" value="F:zinc ion binding"/>
    <property type="evidence" value="ECO:0007669"/>
    <property type="project" value="InterPro"/>
</dbReference>
<comment type="similarity">
    <text evidence="2 6">Belongs to the zinc-containing alcohol dehydrogenase family.</text>
</comment>